<evidence type="ECO:0000256" key="9">
    <source>
        <dbReference type="SAM" id="Phobius"/>
    </source>
</evidence>
<evidence type="ECO:0000256" key="7">
    <source>
        <dbReference type="ARBA" id="ARBA00023128"/>
    </source>
</evidence>
<proteinExistence type="inferred from homology"/>
<dbReference type="PANTHER" id="PTHR17130">
    <property type="entry name" value="MITOCHONDRIAL OUTER MEMBRANE PROTEIN 25"/>
    <property type="match status" value="1"/>
</dbReference>
<dbReference type="PANTHER" id="PTHR17130:SF14">
    <property type="entry name" value="CYTOCHROME C OXIDASE ASSEMBLY PROTEIN COX16 HOMOLOG, MITOCHONDRIAL"/>
    <property type="match status" value="1"/>
</dbReference>
<evidence type="ECO:0000256" key="2">
    <source>
        <dbReference type="ARBA" id="ARBA00008370"/>
    </source>
</evidence>
<evidence type="ECO:0000256" key="6">
    <source>
        <dbReference type="ARBA" id="ARBA00022989"/>
    </source>
</evidence>
<protein>
    <recommendedName>
        <fullName evidence="3">Cytochrome c oxidase assembly protein COX16 homolog, mitochondrial</fullName>
    </recommendedName>
</protein>
<keyword evidence="11" id="KW-1185">Reference proteome</keyword>
<dbReference type="Pfam" id="PF14138">
    <property type="entry name" value="COX16"/>
    <property type="match status" value="1"/>
</dbReference>
<keyword evidence="7" id="KW-0496">Mitochondrion</keyword>
<feature type="transmembrane region" description="Helical" evidence="9">
    <location>
        <begin position="12"/>
        <end position="28"/>
    </location>
</feature>
<accession>A0ABR1AXB1</accession>
<keyword evidence="4 9" id="KW-0812">Transmembrane</keyword>
<comment type="subcellular location">
    <subcellularLocation>
        <location evidence="1">Mitochondrion inner membrane</location>
        <topology evidence="1">Single-pass membrane protein</topology>
    </subcellularLocation>
</comment>
<name>A0ABR1AXB1_POLSC</name>
<organism evidence="10 11">
    <name type="scientific">Polyplax serrata</name>
    <name type="common">Common mouse louse</name>
    <dbReference type="NCBI Taxonomy" id="468196"/>
    <lineage>
        <taxon>Eukaryota</taxon>
        <taxon>Metazoa</taxon>
        <taxon>Ecdysozoa</taxon>
        <taxon>Arthropoda</taxon>
        <taxon>Hexapoda</taxon>
        <taxon>Insecta</taxon>
        <taxon>Pterygota</taxon>
        <taxon>Neoptera</taxon>
        <taxon>Paraneoptera</taxon>
        <taxon>Psocodea</taxon>
        <taxon>Troctomorpha</taxon>
        <taxon>Phthiraptera</taxon>
        <taxon>Anoplura</taxon>
        <taxon>Polyplacidae</taxon>
        <taxon>Polyplax</taxon>
    </lineage>
</organism>
<comment type="similarity">
    <text evidence="2">Belongs to the COX16 family.</text>
</comment>
<keyword evidence="5" id="KW-0999">Mitochondrion inner membrane</keyword>
<evidence type="ECO:0000256" key="3">
    <source>
        <dbReference type="ARBA" id="ARBA00021814"/>
    </source>
</evidence>
<evidence type="ECO:0000313" key="10">
    <source>
        <dbReference type="EMBL" id="KAK6630835.1"/>
    </source>
</evidence>
<keyword evidence="8 9" id="KW-0472">Membrane</keyword>
<keyword evidence="6 9" id="KW-1133">Transmembrane helix</keyword>
<dbReference type="InterPro" id="IPR020164">
    <property type="entry name" value="Cyt_c_Oxase_assmbl_COX16"/>
</dbReference>
<comment type="caution">
    <text evidence="10">The sequence shown here is derived from an EMBL/GenBank/DDBJ whole genome shotgun (WGS) entry which is preliminary data.</text>
</comment>
<dbReference type="Proteomes" id="UP001359485">
    <property type="component" value="Unassembled WGS sequence"/>
</dbReference>
<evidence type="ECO:0000256" key="1">
    <source>
        <dbReference type="ARBA" id="ARBA00004434"/>
    </source>
</evidence>
<reference evidence="10 11" key="1">
    <citation type="submission" date="2023-09" db="EMBL/GenBank/DDBJ databases">
        <title>Genomes of two closely related lineages of the louse Polyplax serrata with different host specificities.</title>
        <authorList>
            <person name="Martinu J."/>
            <person name="Tarabai H."/>
            <person name="Stefka J."/>
            <person name="Hypsa V."/>
        </authorList>
    </citation>
    <scope>NUCLEOTIDE SEQUENCE [LARGE SCALE GENOMIC DNA]</scope>
    <source>
        <strain evidence="10">98ZLc_SE</strain>
    </source>
</reference>
<evidence type="ECO:0000256" key="8">
    <source>
        <dbReference type="ARBA" id="ARBA00023136"/>
    </source>
</evidence>
<dbReference type="EMBL" id="JAWJWF010000007">
    <property type="protein sequence ID" value="KAK6630835.1"/>
    <property type="molecule type" value="Genomic_DNA"/>
</dbReference>
<gene>
    <name evidence="10" type="ORF">RUM44_003005</name>
</gene>
<evidence type="ECO:0000256" key="4">
    <source>
        <dbReference type="ARBA" id="ARBA00022692"/>
    </source>
</evidence>
<sequence>MLCGILCKWYFSSYISSTILLGIVMLRISQSIRYEFRRVKTLTSEELEYYQSKGINVNKPVKIEEFYEEIKDLADQEWENVRIPRPWEETPTK</sequence>
<evidence type="ECO:0000313" key="11">
    <source>
        <dbReference type="Proteomes" id="UP001359485"/>
    </source>
</evidence>
<evidence type="ECO:0000256" key="5">
    <source>
        <dbReference type="ARBA" id="ARBA00022792"/>
    </source>
</evidence>